<dbReference type="STRING" id="369401.SAMN05428642_104182"/>
<protein>
    <submittedName>
        <fullName evidence="1">Uncharacterized protein</fullName>
    </submittedName>
</protein>
<organism evidence="1 2">
    <name type="scientific">Flaviramulus basaltis</name>
    <dbReference type="NCBI Taxonomy" id="369401"/>
    <lineage>
        <taxon>Bacteria</taxon>
        <taxon>Pseudomonadati</taxon>
        <taxon>Bacteroidota</taxon>
        <taxon>Flavobacteriia</taxon>
        <taxon>Flavobacteriales</taxon>
        <taxon>Flavobacteriaceae</taxon>
        <taxon>Flaviramulus</taxon>
    </lineage>
</organism>
<evidence type="ECO:0000313" key="2">
    <source>
        <dbReference type="Proteomes" id="UP000182544"/>
    </source>
</evidence>
<dbReference type="OrthoDB" id="9182678at2"/>
<sequence length="206" mass="23626">MEQLVDRVKNIVNICWESFSAKVGCGLIVINKEASMQLQFAYLLKNTLDLAVYNDDEAVEIELETSLHIETGYKECDIVVTISKGAEKIHIPIELKCYKQFLPNVNATGGYTQFRSLVYHDISLMEQYASLNNFTNGTCLVMTNFIGIVNRNVYWLNDISNGTTIQNGIVSNHNYEDVEPSNIIKNYTFNWIQKNNYYFLKLEAHD</sequence>
<proteinExistence type="predicted"/>
<dbReference type="Proteomes" id="UP000182544">
    <property type="component" value="Unassembled WGS sequence"/>
</dbReference>
<dbReference type="AlphaFoldDB" id="A0A1K2IQF8"/>
<name>A0A1K2IQF8_9FLAO</name>
<dbReference type="EMBL" id="FPKV01000004">
    <property type="protein sequence ID" value="SFZ94440.1"/>
    <property type="molecule type" value="Genomic_DNA"/>
</dbReference>
<accession>A0A1K2IQF8</accession>
<gene>
    <name evidence="1" type="ORF">SAMN05428642_104182</name>
</gene>
<dbReference type="RefSeq" id="WP_072403360.1">
    <property type="nucleotide sequence ID" value="NZ_FPKV01000004.1"/>
</dbReference>
<evidence type="ECO:0000313" key="1">
    <source>
        <dbReference type="EMBL" id="SFZ94440.1"/>
    </source>
</evidence>
<keyword evidence="2" id="KW-1185">Reference proteome</keyword>
<reference evidence="1 2" key="1">
    <citation type="submission" date="2016-10" db="EMBL/GenBank/DDBJ databases">
        <authorList>
            <person name="de Groot N.N."/>
        </authorList>
    </citation>
    <scope>NUCLEOTIDE SEQUENCE [LARGE SCALE GENOMIC DNA]</scope>
    <source>
        <strain evidence="1 2">DSM 18180</strain>
    </source>
</reference>